<dbReference type="Pfam" id="PF00486">
    <property type="entry name" value="Trans_reg_C"/>
    <property type="match status" value="1"/>
</dbReference>
<dbReference type="PROSITE" id="PS51755">
    <property type="entry name" value="OMPR_PHOB"/>
    <property type="match status" value="1"/>
</dbReference>
<keyword evidence="3" id="KW-0805">Transcription regulation</keyword>
<feature type="domain" description="Response regulatory" evidence="8">
    <location>
        <begin position="2"/>
        <end position="118"/>
    </location>
</feature>
<sequence length="234" mass="26765">MRILLVEDEEDLGLAIKQVLVSEKYVVDWVLDGLEAWYYLDSEWTDYTVAIIDWLLPKLSGLELCQRLREEKKTVPVLMLTALGEPENRIAGLDAGADDYLVKPFIMDELLARLRALQRRSPQFQPQTLILGHFSLDDGNTSLTVNVTEPPQTIPLTVKEFQIFAYLMKHPDRIISGSKIRNQLWDLDAEPMSNVVAAQMRLIRRKLASYNCVCPIETIRGQGYRFNSLLSGRN</sequence>
<dbReference type="GO" id="GO:0006355">
    <property type="term" value="P:regulation of DNA-templated transcription"/>
    <property type="evidence" value="ECO:0007669"/>
    <property type="project" value="InterPro"/>
</dbReference>
<dbReference type="STRING" id="1925591.BI308_12155"/>
<dbReference type="SMART" id="SM00862">
    <property type="entry name" value="Trans_reg_C"/>
    <property type="match status" value="1"/>
</dbReference>
<keyword evidence="11" id="KW-1185">Reference proteome</keyword>
<dbReference type="Gene3D" id="3.40.50.2300">
    <property type="match status" value="1"/>
</dbReference>
<name>A0A1L9QRS4_9CYAN</name>
<dbReference type="InterPro" id="IPR036388">
    <property type="entry name" value="WH-like_DNA-bd_sf"/>
</dbReference>
<dbReference type="GO" id="GO:0000976">
    <property type="term" value="F:transcription cis-regulatory region binding"/>
    <property type="evidence" value="ECO:0007669"/>
    <property type="project" value="TreeGrafter"/>
</dbReference>
<dbReference type="PROSITE" id="PS50110">
    <property type="entry name" value="RESPONSE_REGULATORY"/>
    <property type="match status" value="1"/>
</dbReference>
<evidence type="ECO:0000256" key="3">
    <source>
        <dbReference type="ARBA" id="ARBA00023015"/>
    </source>
</evidence>
<accession>A0A1L9QRS4</accession>
<keyword evidence="4 7" id="KW-0238">DNA-binding</keyword>
<evidence type="ECO:0000256" key="1">
    <source>
        <dbReference type="ARBA" id="ARBA00022553"/>
    </source>
</evidence>
<dbReference type="SUPFAM" id="SSF52172">
    <property type="entry name" value="CheY-like"/>
    <property type="match status" value="1"/>
</dbReference>
<dbReference type="SUPFAM" id="SSF46894">
    <property type="entry name" value="C-terminal effector domain of the bipartite response regulators"/>
    <property type="match status" value="1"/>
</dbReference>
<dbReference type="InterPro" id="IPR039420">
    <property type="entry name" value="WalR-like"/>
</dbReference>
<evidence type="ECO:0000256" key="4">
    <source>
        <dbReference type="ARBA" id="ARBA00023125"/>
    </source>
</evidence>
<evidence type="ECO:0000256" key="5">
    <source>
        <dbReference type="ARBA" id="ARBA00023163"/>
    </source>
</evidence>
<dbReference type="InterPro" id="IPR049767">
    <property type="entry name" value="RppA"/>
</dbReference>
<dbReference type="InterPro" id="IPR001867">
    <property type="entry name" value="OmpR/PhoB-type_DNA-bd"/>
</dbReference>
<feature type="modified residue" description="4-aspartylphosphate" evidence="6">
    <location>
        <position position="53"/>
    </location>
</feature>
<dbReference type="NCBIfam" id="NF041734">
    <property type="entry name" value="resp_reg_RppA"/>
    <property type="match status" value="1"/>
</dbReference>
<dbReference type="GO" id="GO:0000156">
    <property type="term" value="F:phosphorelay response regulator activity"/>
    <property type="evidence" value="ECO:0007669"/>
    <property type="project" value="TreeGrafter"/>
</dbReference>
<evidence type="ECO:0000313" key="10">
    <source>
        <dbReference type="EMBL" id="OJJ25364.1"/>
    </source>
</evidence>
<dbReference type="SMART" id="SM00448">
    <property type="entry name" value="REC"/>
    <property type="match status" value="1"/>
</dbReference>
<organism evidence="10 11">
    <name type="scientific">Roseofilum reptotaenium AO1-A</name>
    <dbReference type="NCBI Taxonomy" id="1925591"/>
    <lineage>
        <taxon>Bacteria</taxon>
        <taxon>Bacillati</taxon>
        <taxon>Cyanobacteriota</taxon>
        <taxon>Cyanophyceae</taxon>
        <taxon>Desertifilales</taxon>
        <taxon>Desertifilaceae</taxon>
        <taxon>Roseofilum</taxon>
    </lineage>
</organism>
<dbReference type="FunFam" id="3.40.50.2300:FF:000002">
    <property type="entry name" value="DNA-binding response regulator PhoP"/>
    <property type="match status" value="1"/>
</dbReference>
<evidence type="ECO:0000313" key="11">
    <source>
        <dbReference type="Proteomes" id="UP000183940"/>
    </source>
</evidence>
<dbReference type="PANTHER" id="PTHR48111:SF5">
    <property type="entry name" value="RESPONSE REGULATOR RPPA"/>
    <property type="match status" value="1"/>
</dbReference>
<gene>
    <name evidence="10" type="ORF">BI308_12155</name>
</gene>
<feature type="DNA-binding region" description="OmpR/PhoB-type" evidence="7">
    <location>
        <begin position="126"/>
        <end position="228"/>
    </location>
</feature>
<dbReference type="InterPro" id="IPR001789">
    <property type="entry name" value="Sig_transdc_resp-reg_receiver"/>
</dbReference>
<evidence type="ECO:0000256" key="6">
    <source>
        <dbReference type="PROSITE-ProRule" id="PRU00169"/>
    </source>
</evidence>
<reference evidence="10" key="1">
    <citation type="submission" date="2016-10" db="EMBL/GenBank/DDBJ databases">
        <title>CRISPR-Cas defence system in Roseofilum reptotaenium: evidence of a bacteriophage-cyanobacterium arms race in the coral black band disease.</title>
        <authorList>
            <person name="Buerger P."/>
            <person name="Wood-Charlson E.M."/>
            <person name="Weynberg K.D."/>
            <person name="Willis B."/>
            <person name="Van Oppen M.J."/>
        </authorList>
    </citation>
    <scope>NUCLEOTIDE SEQUENCE [LARGE SCALE GENOMIC DNA]</scope>
    <source>
        <strain evidence="10">AO1-A</strain>
    </source>
</reference>
<evidence type="ECO:0000259" key="8">
    <source>
        <dbReference type="PROSITE" id="PS50110"/>
    </source>
</evidence>
<dbReference type="PANTHER" id="PTHR48111">
    <property type="entry name" value="REGULATOR OF RPOS"/>
    <property type="match status" value="1"/>
</dbReference>
<dbReference type="CDD" id="cd00383">
    <property type="entry name" value="trans_reg_C"/>
    <property type="match status" value="1"/>
</dbReference>
<evidence type="ECO:0000259" key="9">
    <source>
        <dbReference type="PROSITE" id="PS51755"/>
    </source>
</evidence>
<dbReference type="AlphaFoldDB" id="A0A1L9QRS4"/>
<dbReference type="Gene3D" id="1.10.10.10">
    <property type="entry name" value="Winged helix-like DNA-binding domain superfamily/Winged helix DNA-binding domain"/>
    <property type="match status" value="1"/>
</dbReference>
<dbReference type="InterPro" id="IPR011006">
    <property type="entry name" value="CheY-like_superfamily"/>
</dbReference>
<dbReference type="Pfam" id="PF00072">
    <property type="entry name" value="Response_reg"/>
    <property type="match status" value="1"/>
</dbReference>
<dbReference type="GO" id="GO:0032993">
    <property type="term" value="C:protein-DNA complex"/>
    <property type="evidence" value="ECO:0007669"/>
    <property type="project" value="TreeGrafter"/>
</dbReference>
<comment type="caution">
    <text evidence="10">The sequence shown here is derived from an EMBL/GenBank/DDBJ whole genome shotgun (WGS) entry which is preliminary data.</text>
</comment>
<dbReference type="Proteomes" id="UP000183940">
    <property type="component" value="Unassembled WGS sequence"/>
</dbReference>
<keyword evidence="5" id="KW-0804">Transcription</keyword>
<dbReference type="InterPro" id="IPR016032">
    <property type="entry name" value="Sig_transdc_resp-reg_C-effctor"/>
</dbReference>
<keyword evidence="1 6" id="KW-0597">Phosphoprotein</keyword>
<keyword evidence="2" id="KW-0902">Two-component regulatory system</keyword>
<protein>
    <submittedName>
        <fullName evidence="10">DNA-binding response regulator</fullName>
    </submittedName>
</protein>
<evidence type="ECO:0000256" key="7">
    <source>
        <dbReference type="PROSITE-ProRule" id="PRU01091"/>
    </source>
</evidence>
<dbReference type="EMBL" id="MLAW01000018">
    <property type="protein sequence ID" value="OJJ25364.1"/>
    <property type="molecule type" value="Genomic_DNA"/>
</dbReference>
<dbReference type="CDD" id="cd19935">
    <property type="entry name" value="REC_OmpR_CusR-like"/>
    <property type="match status" value="1"/>
</dbReference>
<dbReference type="Gene3D" id="6.10.250.690">
    <property type="match status" value="1"/>
</dbReference>
<evidence type="ECO:0000256" key="2">
    <source>
        <dbReference type="ARBA" id="ARBA00023012"/>
    </source>
</evidence>
<dbReference type="GO" id="GO:0005829">
    <property type="term" value="C:cytosol"/>
    <property type="evidence" value="ECO:0007669"/>
    <property type="project" value="TreeGrafter"/>
</dbReference>
<feature type="domain" description="OmpR/PhoB-type" evidence="9">
    <location>
        <begin position="126"/>
        <end position="228"/>
    </location>
</feature>
<proteinExistence type="predicted"/>